<accession>A0A0E9LXB6</accession>
<organism evidence="1 2">
    <name type="scientific">Geofilum rubicundum JCM 15548</name>
    <dbReference type="NCBI Taxonomy" id="1236989"/>
    <lineage>
        <taxon>Bacteria</taxon>
        <taxon>Pseudomonadati</taxon>
        <taxon>Bacteroidota</taxon>
        <taxon>Bacteroidia</taxon>
        <taxon>Marinilabiliales</taxon>
        <taxon>Marinilabiliaceae</taxon>
        <taxon>Geofilum</taxon>
    </lineage>
</organism>
<dbReference type="EMBL" id="BAZW01000014">
    <property type="protein sequence ID" value="GAO29879.1"/>
    <property type="molecule type" value="Genomic_DNA"/>
</dbReference>
<dbReference type="NCBIfam" id="TIGR03523">
    <property type="entry name" value="GldN"/>
    <property type="match status" value="1"/>
</dbReference>
<evidence type="ECO:0000313" key="1">
    <source>
        <dbReference type="EMBL" id="GAO29879.1"/>
    </source>
</evidence>
<dbReference type="InterPro" id="IPR019847">
    <property type="entry name" value="Gliding_motility_assoc_GldN"/>
</dbReference>
<dbReference type="AlphaFoldDB" id="A0A0E9LXB6"/>
<dbReference type="Proteomes" id="UP000032900">
    <property type="component" value="Unassembled WGS sequence"/>
</dbReference>
<gene>
    <name evidence="1" type="ORF">JCM15548_12110</name>
</gene>
<proteinExistence type="predicted"/>
<protein>
    <submittedName>
        <fullName evidence="1">GldN protein</fullName>
    </submittedName>
</protein>
<evidence type="ECO:0000313" key="2">
    <source>
        <dbReference type="Proteomes" id="UP000032900"/>
    </source>
</evidence>
<dbReference type="STRING" id="1236989.JCM15548_12110"/>
<keyword evidence="2" id="KW-1185">Reference proteome</keyword>
<dbReference type="Pfam" id="PF19841">
    <property type="entry name" value="GldN"/>
    <property type="match status" value="1"/>
</dbReference>
<comment type="caution">
    <text evidence="1">The sequence shown here is derived from an EMBL/GenBank/DDBJ whole genome shotgun (WGS) entry which is preliminary data.</text>
</comment>
<reference evidence="1 2" key="1">
    <citation type="journal article" date="2015" name="Microbes Environ.">
        <title>Distribution and evolution of nitrogen fixation genes in the phylum bacteroidetes.</title>
        <authorList>
            <person name="Inoue J."/>
            <person name="Oshima K."/>
            <person name="Suda W."/>
            <person name="Sakamoto M."/>
            <person name="Iino T."/>
            <person name="Noda S."/>
            <person name="Hongoh Y."/>
            <person name="Hattori M."/>
            <person name="Ohkuma M."/>
        </authorList>
    </citation>
    <scope>NUCLEOTIDE SEQUENCE [LARGE SCALE GENOMIC DNA]</scope>
    <source>
        <strain evidence="1">JCM 15548</strain>
    </source>
</reference>
<sequence>MLTTFEAEAQRDGQPLDNIFDKEHIRNKKPVPYPSLREADILWSKRVWRIIDLREKMNLPMYYPISTKDDRYSLISLLLHGIQYEGLPAYSPADDEFKVRMNYEDVNEAMGATTEVTEVLNPETNMYEEVEVTRNVRVEEVKQVMVKEIWYFDRNYSRMDVRIIGLCPIREYANEAGEIVKRQTFWVNYPEARDLFARYEVFNASNDAQRRSFDDIFTKRYFGSYIVQETNMYDNRTIDSYAAGIEAMLESERIKEEIFNFEHDLWEY</sequence>
<name>A0A0E9LXB6_9BACT</name>